<dbReference type="Pfam" id="PF20084">
    <property type="entry name" value="TrbK"/>
    <property type="match status" value="1"/>
</dbReference>
<evidence type="ECO:0000256" key="1">
    <source>
        <dbReference type="SAM" id="MobiDB-lite"/>
    </source>
</evidence>
<evidence type="ECO:0000256" key="2">
    <source>
        <dbReference type="SAM" id="SignalP"/>
    </source>
</evidence>
<dbReference type="EMBL" id="SPKJ01000059">
    <property type="protein sequence ID" value="MYZ49104.1"/>
    <property type="molecule type" value="Genomic_DNA"/>
</dbReference>
<dbReference type="Proteomes" id="UP000773614">
    <property type="component" value="Unassembled WGS sequence"/>
</dbReference>
<evidence type="ECO:0000313" key="4">
    <source>
        <dbReference type="Proteomes" id="UP000773614"/>
    </source>
</evidence>
<proteinExistence type="predicted"/>
<keyword evidence="4" id="KW-1185">Reference proteome</keyword>
<dbReference type="InterPro" id="IPR027587">
    <property type="entry name" value="TrbK"/>
</dbReference>
<dbReference type="RefSeq" id="WP_161141447.1">
    <property type="nucleotide sequence ID" value="NZ_SPKJ01000059.1"/>
</dbReference>
<dbReference type="NCBIfam" id="TIGR04360">
    <property type="entry name" value="other_trbK"/>
    <property type="match status" value="1"/>
</dbReference>
<dbReference type="OrthoDB" id="9815800at2"/>
<organism evidence="3 4">
    <name type="scientific">Propylenella binzhouense</name>
    <dbReference type="NCBI Taxonomy" id="2555902"/>
    <lineage>
        <taxon>Bacteria</taxon>
        <taxon>Pseudomonadati</taxon>
        <taxon>Pseudomonadota</taxon>
        <taxon>Alphaproteobacteria</taxon>
        <taxon>Hyphomicrobiales</taxon>
        <taxon>Propylenellaceae</taxon>
        <taxon>Propylenella</taxon>
    </lineage>
</organism>
<accession>A0A964T636</accession>
<feature type="chain" id="PRO_5037006499" description="Conjugal transfer protein TrbK" evidence="2">
    <location>
        <begin position="25"/>
        <end position="115"/>
    </location>
</feature>
<feature type="signal peptide" evidence="2">
    <location>
        <begin position="1"/>
        <end position="24"/>
    </location>
</feature>
<sequence>MRLRPQTLVRVAAAALVLAAGAVAAMRVGGGGPAGEKQEKVRVHLRPDDSLAADLLRCAELGRAAQDDWLCKRIWAENRERFLKPASPAPAKDQSRLTTGTSNRTRPSADQPKDR</sequence>
<protein>
    <recommendedName>
        <fullName evidence="5">Conjugal transfer protein TrbK</fullName>
    </recommendedName>
</protein>
<dbReference type="AlphaFoldDB" id="A0A964T636"/>
<gene>
    <name evidence="3" type="ORF">E4O86_15425</name>
</gene>
<feature type="compositionally biased region" description="Polar residues" evidence="1">
    <location>
        <begin position="96"/>
        <end position="108"/>
    </location>
</feature>
<reference evidence="3" key="1">
    <citation type="submission" date="2019-03" db="EMBL/GenBank/DDBJ databases">
        <title>Afifella sp. nov., isolated from activated sludge.</title>
        <authorList>
            <person name="Li Q."/>
            <person name="Liu Y."/>
        </authorList>
    </citation>
    <scope>NUCLEOTIDE SEQUENCE</scope>
    <source>
        <strain evidence="3">L72</strain>
    </source>
</reference>
<evidence type="ECO:0008006" key="5">
    <source>
        <dbReference type="Google" id="ProtNLM"/>
    </source>
</evidence>
<name>A0A964T636_9HYPH</name>
<evidence type="ECO:0000313" key="3">
    <source>
        <dbReference type="EMBL" id="MYZ49104.1"/>
    </source>
</evidence>
<comment type="caution">
    <text evidence="3">The sequence shown here is derived from an EMBL/GenBank/DDBJ whole genome shotgun (WGS) entry which is preliminary data.</text>
</comment>
<keyword evidence="2" id="KW-0732">Signal</keyword>
<feature type="region of interest" description="Disordered" evidence="1">
    <location>
        <begin position="82"/>
        <end position="115"/>
    </location>
</feature>